<gene>
    <name evidence="2" type="ORF">IAB51_02005</name>
</gene>
<evidence type="ECO:0000313" key="3">
    <source>
        <dbReference type="Proteomes" id="UP000824002"/>
    </source>
</evidence>
<dbReference type="InterPro" id="IPR051532">
    <property type="entry name" value="Ester_Hydrolysis_Enzymes"/>
</dbReference>
<feature type="domain" description="SGNH hydrolase-type esterase" evidence="1">
    <location>
        <begin position="13"/>
        <end position="197"/>
    </location>
</feature>
<dbReference type="Gene3D" id="3.40.50.1110">
    <property type="entry name" value="SGNH hydrolase"/>
    <property type="match status" value="1"/>
</dbReference>
<dbReference type="Proteomes" id="UP000824002">
    <property type="component" value="Unassembled WGS sequence"/>
</dbReference>
<dbReference type="InterPro" id="IPR013830">
    <property type="entry name" value="SGNH_hydro"/>
</dbReference>
<name>A0A9D1FKU5_9FIRM</name>
<dbReference type="InterPro" id="IPR036514">
    <property type="entry name" value="SGNH_hydro_sf"/>
</dbReference>
<accession>A0A9D1FKU5</accession>
<dbReference type="AlphaFoldDB" id="A0A9D1FKU5"/>
<dbReference type="PANTHER" id="PTHR30383:SF5">
    <property type="entry name" value="SGNH HYDROLASE-TYPE ESTERASE DOMAIN-CONTAINING PROTEIN"/>
    <property type="match status" value="1"/>
</dbReference>
<comment type="caution">
    <text evidence="2">The sequence shown here is derived from an EMBL/GenBank/DDBJ whole genome shotgun (WGS) entry which is preliminary data.</text>
</comment>
<protein>
    <submittedName>
        <fullName evidence="2">SGNH/GDSL hydrolase family protein</fullName>
    </submittedName>
</protein>
<evidence type="ECO:0000259" key="1">
    <source>
        <dbReference type="Pfam" id="PF13472"/>
    </source>
</evidence>
<dbReference type="SUPFAM" id="SSF52266">
    <property type="entry name" value="SGNH hydrolase"/>
    <property type="match status" value="1"/>
</dbReference>
<organism evidence="2 3">
    <name type="scientific">Candidatus Merdivicinus excrementipullorum</name>
    <dbReference type="NCBI Taxonomy" id="2840867"/>
    <lineage>
        <taxon>Bacteria</taxon>
        <taxon>Bacillati</taxon>
        <taxon>Bacillota</taxon>
        <taxon>Clostridia</taxon>
        <taxon>Eubacteriales</taxon>
        <taxon>Oscillospiraceae</taxon>
        <taxon>Oscillospiraceae incertae sedis</taxon>
        <taxon>Candidatus Merdivicinus</taxon>
    </lineage>
</organism>
<dbReference type="GO" id="GO:0004622">
    <property type="term" value="F:phosphatidylcholine lysophospholipase activity"/>
    <property type="evidence" value="ECO:0007669"/>
    <property type="project" value="TreeGrafter"/>
</dbReference>
<reference evidence="2" key="2">
    <citation type="journal article" date="2021" name="PeerJ">
        <title>Extensive microbial diversity within the chicken gut microbiome revealed by metagenomics and culture.</title>
        <authorList>
            <person name="Gilroy R."/>
            <person name="Ravi A."/>
            <person name="Getino M."/>
            <person name="Pursley I."/>
            <person name="Horton D.L."/>
            <person name="Alikhan N.F."/>
            <person name="Baker D."/>
            <person name="Gharbi K."/>
            <person name="Hall N."/>
            <person name="Watson M."/>
            <person name="Adriaenssens E.M."/>
            <person name="Foster-Nyarko E."/>
            <person name="Jarju S."/>
            <person name="Secka A."/>
            <person name="Antonio M."/>
            <person name="Oren A."/>
            <person name="Chaudhuri R.R."/>
            <person name="La Ragione R."/>
            <person name="Hildebrand F."/>
            <person name="Pallen M.J."/>
        </authorList>
    </citation>
    <scope>NUCLEOTIDE SEQUENCE</scope>
    <source>
        <strain evidence="2">CHK199-13235</strain>
    </source>
</reference>
<dbReference type="Pfam" id="PF13472">
    <property type="entry name" value="Lipase_GDSL_2"/>
    <property type="match status" value="1"/>
</dbReference>
<keyword evidence="2" id="KW-0378">Hydrolase</keyword>
<evidence type="ECO:0000313" key="2">
    <source>
        <dbReference type="EMBL" id="HIS75559.1"/>
    </source>
</evidence>
<reference evidence="2" key="1">
    <citation type="submission" date="2020-10" db="EMBL/GenBank/DDBJ databases">
        <authorList>
            <person name="Gilroy R."/>
        </authorList>
    </citation>
    <scope>NUCLEOTIDE SEQUENCE</scope>
    <source>
        <strain evidence="2">CHK199-13235</strain>
    </source>
</reference>
<dbReference type="CDD" id="cd01834">
    <property type="entry name" value="SGNH_hydrolase_like_2"/>
    <property type="match status" value="1"/>
</dbReference>
<proteinExistence type="predicted"/>
<dbReference type="PANTHER" id="PTHR30383">
    <property type="entry name" value="THIOESTERASE 1/PROTEASE 1/LYSOPHOSPHOLIPASE L1"/>
    <property type="match status" value="1"/>
</dbReference>
<sequence>MLFQKNSVILFQGDSITDAGRDREDPFGLGTGYPLMVANALNALYPQGNYIFYNRGVSGDRTTEMEARWQEDCLDMKPDVLSVLIGVNDTWRRYDSNRPTTAEEYGQRLCRMLKAAKETRPDMKILLIEPFLLHINEERASWRVDLNPKIMENRKAAMEYADAYLPMDGIFAAACLSREPAFWAADGVHPTQAGHALIAQKWIEAAKDL</sequence>
<dbReference type="EMBL" id="DVJP01000018">
    <property type="protein sequence ID" value="HIS75559.1"/>
    <property type="molecule type" value="Genomic_DNA"/>
</dbReference>